<gene>
    <name evidence="2" type="ORF">C9374_003474</name>
</gene>
<comment type="caution">
    <text evidence="2">The sequence shown here is derived from an EMBL/GenBank/DDBJ whole genome shotgun (WGS) entry which is preliminary data.</text>
</comment>
<proteinExistence type="predicted"/>
<reference evidence="2 3" key="1">
    <citation type="journal article" date="2018" name="BMC Genomics">
        <title>The genome of Naegleria lovaniensis, the basis for a comparative approach to unravel pathogenicity factors of the human pathogenic amoeba N. fowleri.</title>
        <authorList>
            <person name="Liechti N."/>
            <person name="Schurch N."/>
            <person name="Bruggmann R."/>
            <person name="Wittwer M."/>
        </authorList>
    </citation>
    <scope>NUCLEOTIDE SEQUENCE [LARGE SCALE GENOMIC DNA]</scope>
    <source>
        <strain evidence="2 3">ATCC 30569</strain>
    </source>
</reference>
<dbReference type="RefSeq" id="XP_044549652.1">
    <property type="nucleotide sequence ID" value="XM_044693006.1"/>
</dbReference>
<feature type="compositionally biased region" description="Basic and acidic residues" evidence="1">
    <location>
        <begin position="1"/>
        <end position="12"/>
    </location>
</feature>
<evidence type="ECO:0000256" key="1">
    <source>
        <dbReference type="SAM" id="MobiDB-lite"/>
    </source>
</evidence>
<evidence type="ECO:0000313" key="3">
    <source>
        <dbReference type="Proteomes" id="UP000816034"/>
    </source>
</evidence>
<dbReference type="GeneID" id="68095929"/>
<organism evidence="2 3">
    <name type="scientific">Naegleria lovaniensis</name>
    <name type="common">Amoeba</name>
    <dbReference type="NCBI Taxonomy" id="51637"/>
    <lineage>
        <taxon>Eukaryota</taxon>
        <taxon>Discoba</taxon>
        <taxon>Heterolobosea</taxon>
        <taxon>Tetramitia</taxon>
        <taxon>Eutetramitia</taxon>
        <taxon>Vahlkampfiidae</taxon>
        <taxon>Naegleria</taxon>
    </lineage>
</organism>
<protein>
    <submittedName>
        <fullName evidence="2">Uncharacterized protein</fullName>
    </submittedName>
</protein>
<feature type="region of interest" description="Disordered" evidence="1">
    <location>
        <begin position="1"/>
        <end position="25"/>
    </location>
</feature>
<name>A0AA88KLB2_NAELO</name>
<accession>A0AA88KLB2</accession>
<dbReference type="AlphaFoldDB" id="A0AA88KLB2"/>
<dbReference type="Proteomes" id="UP000816034">
    <property type="component" value="Unassembled WGS sequence"/>
</dbReference>
<dbReference type="EMBL" id="PYSW02000018">
    <property type="protein sequence ID" value="KAG2385659.1"/>
    <property type="molecule type" value="Genomic_DNA"/>
</dbReference>
<evidence type="ECO:0000313" key="2">
    <source>
        <dbReference type="EMBL" id="KAG2385659.1"/>
    </source>
</evidence>
<sequence length="707" mass="82297">MKRNLHMRDRTGQEPVLNHADGSDTHKYGSNHHNIPHPHYQAAYNLDDAVIASILGKDKYLYDEYYHRRVCDYDPEAYFLPLRRKPIPDQNPLYVLDLISTIWSFIPENYWLSSLVNLMLTSKRIASLCLSKEALLSVWMNSPGFYVNSEGLLTFMLKDLLEVCKMYGDNLFANLSKTKLTISHILKLCNNGLSLTEKFETVTLHRMFVSQKSLVELLGMQSRIKYLKFDECKTLQDVQRSVTLKTRSLIGLSFLNSEITFPDSTTFPTTLHSLEFCNALSDSDQEFLKQLTPQQLKTLKLWNHYDIPRHLFSASRLNHVVLPGLHITFPKSVFGLTLVSLTYPYLSTLADDVRQNKINPYKQIKSLAIRNLDISRIIPLTTFIEALFVVFPKLKYLTLPESIIYNTKANLEQKNNNDDDENYTVNTIVTQDETQFVPTSLVQVKILHTSTAWKFFLECLLYEIQMEYPSLNIHTALELVDERTISFRSGLISTVNWEIPKSWLNKRTEEFFNKIHNWYRMYNDYPKVRRKIDGMRRKLITLCAFTNPVPSDTIADLNDSMLEFEGMSLFSNQVLDLRKKQLSIFSEYVPLELCDISKKMKLLLQVIENEFDEDVCIGMEQNVSESRIGMYIHELSVFVKELESVLIERDVSTMVLRPNEWYSEDIVEVYDNEDDELIDIEIDFDDDENSSTDLDDNELLEEDEETI</sequence>
<feature type="region of interest" description="Disordered" evidence="1">
    <location>
        <begin position="685"/>
        <end position="707"/>
    </location>
</feature>
<keyword evidence="3" id="KW-1185">Reference proteome</keyword>